<gene>
    <name evidence="2" type="ORF">BJY28_000814</name>
</gene>
<dbReference type="RefSeq" id="WP_246313337.1">
    <property type="nucleotide sequence ID" value="NZ_JACBZX010000001.1"/>
</dbReference>
<keyword evidence="3" id="KW-1185">Reference proteome</keyword>
<accession>A0A852XD10</accession>
<evidence type="ECO:0000313" key="3">
    <source>
        <dbReference type="Proteomes" id="UP000592181"/>
    </source>
</evidence>
<dbReference type="InterPro" id="IPR011990">
    <property type="entry name" value="TPR-like_helical_dom_sf"/>
</dbReference>
<name>A0A852XD10_9MICO</name>
<dbReference type="Gene3D" id="1.25.40.10">
    <property type="entry name" value="Tetratricopeptide repeat domain"/>
    <property type="match status" value="1"/>
</dbReference>
<sequence length="170" mass="17948">MMTQVYGFERYERARRYYEDTQYLEAARELEELFTEIAAARGAESPVPGEGSPEDMSHGSPAQAGQGASGAAAGGPDAASDPVGHGLAEVRLLLARSYFRSAQLTRAEGAARQVIAEDPQDAYAHLLLGRTLQRAGRSDEAAGPLRLAQLLGGYDTGSGGSAMDVDDAPF</sequence>
<organism evidence="2 3">
    <name type="scientific">Janibacter alkaliphilus</name>
    <dbReference type="NCBI Taxonomy" id="1069963"/>
    <lineage>
        <taxon>Bacteria</taxon>
        <taxon>Bacillati</taxon>
        <taxon>Actinomycetota</taxon>
        <taxon>Actinomycetes</taxon>
        <taxon>Micrococcales</taxon>
        <taxon>Intrasporangiaceae</taxon>
        <taxon>Janibacter</taxon>
    </lineage>
</organism>
<evidence type="ECO:0000256" key="1">
    <source>
        <dbReference type="SAM" id="MobiDB-lite"/>
    </source>
</evidence>
<dbReference type="EMBL" id="JACBZX010000001">
    <property type="protein sequence ID" value="NYG36345.1"/>
    <property type="molecule type" value="Genomic_DNA"/>
</dbReference>
<reference evidence="2 3" key="1">
    <citation type="submission" date="2020-07" db="EMBL/GenBank/DDBJ databases">
        <title>Sequencing the genomes of 1000 actinobacteria strains.</title>
        <authorList>
            <person name="Klenk H.-P."/>
        </authorList>
    </citation>
    <scope>NUCLEOTIDE SEQUENCE [LARGE SCALE GENOMIC DNA]</scope>
    <source>
        <strain evidence="2 3">DSM 24723</strain>
    </source>
</reference>
<dbReference type="AlphaFoldDB" id="A0A852XD10"/>
<dbReference type="Proteomes" id="UP000592181">
    <property type="component" value="Unassembled WGS sequence"/>
</dbReference>
<feature type="compositionally biased region" description="Low complexity" evidence="1">
    <location>
        <begin position="59"/>
        <end position="82"/>
    </location>
</feature>
<evidence type="ECO:0000313" key="2">
    <source>
        <dbReference type="EMBL" id="NYG36345.1"/>
    </source>
</evidence>
<dbReference type="SUPFAM" id="SSF48452">
    <property type="entry name" value="TPR-like"/>
    <property type="match status" value="1"/>
</dbReference>
<protein>
    <submittedName>
        <fullName evidence="2">Tetratricopeptide (TPR) repeat protein</fullName>
    </submittedName>
</protein>
<proteinExistence type="predicted"/>
<feature type="region of interest" description="Disordered" evidence="1">
    <location>
        <begin position="42"/>
        <end position="82"/>
    </location>
</feature>
<comment type="caution">
    <text evidence="2">The sequence shown here is derived from an EMBL/GenBank/DDBJ whole genome shotgun (WGS) entry which is preliminary data.</text>
</comment>